<dbReference type="InterPro" id="IPR011009">
    <property type="entry name" value="Kinase-like_dom_sf"/>
</dbReference>
<feature type="compositionally biased region" description="Acidic residues" evidence="1">
    <location>
        <begin position="275"/>
        <end position="285"/>
    </location>
</feature>
<feature type="compositionally biased region" description="Polar residues" evidence="1">
    <location>
        <begin position="239"/>
        <end position="250"/>
    </location>
</feature>
<evidence type="ECO:0000256" key="1">
    <source>
        <dbReference type="SAM" id="MobiDB-lite"/>
    </source>
</evidence>
<dbReference type="SUPFAM" id="SSF56112">
    <property type="entry name" value="Protein kinase-like (PK-like)"/>
    <property type="match status" value="1"/>
</dbReference>
<dbReference type="Gene3D" id="1.10.510.10">
    <property type="entry name" value="Transferase(Phosphotransferase) domain 1"/>
    <property type="match status" value="1"/>
</dbReference>
<feature type="region of interest" description="Disordered" evidence="1">
    <location>
        <begin position="219"/>
        <end position="305"/>
    </location>
</feature>
<protein>
    <recommendedName>
        <fullName evidence="3">Protein kinase domain-containing protein</fullName>
    </recommendedName>
</protein>
<sequence length="556" mass="64727">MEICDMPFDINEITFYNPLQNAVSVFPDKKVKEYTERVSYNKFKFTDINGNVKTCFKKFITLVDYVKYLIGKYKPDEINQLPNKESVINTSQFQEYIHSVNNYAYVDGFFYYLTSKLLNAGFVHGLEFYDNYVCLSKKCEINITDDFEYLCDSKFFNENMNSLFHFKDEKFNSMFKKNELINISDEMVDIVADELDDFELDTSAKNIESNDIEICDKEMSDKEMDDNDSESTNKDSDSTNRLSESNSSDNGSDHSTVDNSDSESEENGSHHSNETEEWETDEDNSTDNSETKTESGSESGSESDSENLLLVINKIPTNVIAIECCESTFDSILENSEIRIEELESAMFQVIAMLYLYQQAFKFTHNDLHTNNIMYVFTTKEFLHYKILGKYYKIPTYGKIYKIIDFGRAIYTVNNTLLCSDSFSANGTAHTQYNCEPFYNPAKPIIEPNYSFDLCRLACSMIDFIIDDFKCIESYKKVPVYDLIISWLYDDNGVNVLYKKNGEERYPEFKLYKMIARIVHNHTPEKQFSHVCFKSYETDVLEDCMDLDEIKRQVHL</sequence>
<dbReference type="EMBL" id="MN740419">
    <property type="protein sequence ID" value="QHU05801.1"/>
    <property type="molecule type" value="Genomic_DNA"/>
</dbReference>
<evidence type="ECO:0008006" key="3">
    <source>
        <dbReference type="Google" id="ProtNLM"/>
    </source>
</evidence>
<accession>A0A6C0JL90</accession>
<name>A0A6C0JL90_9ZZZZ</name>
<dbReference type="AlphaFoldDB" id="A0A6C0JL90"/>
<evidence type="ECO:0000313" key="2">
    <source>
        <dbReference type="EMBL" id="QHU05801.1"/>
    </source>
</evidence>
<proteinExistence type="predicted"/>
<organism evidence="2">
    <name type="scientific">viral metagenome</name>
    <dbReference type="NCBI Taxonomy" id="1070528"/>
    <lineage>
        <taxon>unclassified sequences</taxon>
        <taxon>metagenomes</taxon>
        <taxon>organismal metagenomes</taxon>
    </lineage>
</organism>
<reference evidence="2" key="1">
    <citation type="journal article" date="2020" name="Nature">
        <title>Giant virus diversity and host interactions through global metagenomics.</title>
        <authorList>
            <person name="Schulz F."/>
            <person name="Roux S."/>
            <person name="Paez-Espino D."/>
            <person name="Jungbluth S."/>
            <person name="Walsh D.A."/>
            <person name="Denef V.J."/>
            <person name="McMahon K.D."/>
            <person name="Konstantinidis K.T."/>
            <person name="Eloe-Fadrosh E.A."/>
            <person name="Kyrpides N.C."/>
            <person name="Woyke T."/>
        </authorList>
    </citation>
    <scope>NUCLEOTIDE SEQUENCE</scope>
    <source>
        <strain evidence="2">GVMAG-M-3300027736-24</strain>
    </source>
</reference>